<organism evidence="2 3">
    <name type="scientific">Limnoglobus roseus</name>
    <dbReference type="NCBI Taxonomy" id="2598579"/>
    <lineage>
        <taxon>Bacteria</taxon>
        <taxon>Pseudomonadati</taxon>
        <taxon>Planctomycetota</taxon>
        <taxon>Planctomycetia</taxon>
        <taxon>Gemmatales</taxon>
        <taxon>Gemmataceae</taxon>
        <taxon>Limnoglobus</taxon>
    </lineage>
</organism>
<evidence type="ECO:0000313" key="2">
    <source>
        <dbReference type="EMBL" id="QEL15568.1"/>
    </source>
</evidence>
<proteinExistence type="predicted"/>
<sequence length="246" mass="25514">MKQWFRLVAVVFLVSASARQASAAFIPAGVQNDVSMNTVLNTWGWTIAYQGSYGDKVSIADMFANATGDYVMLAAARTGTMANPTMTFDVLAAALKTDVLTYTAFNQTTSTNGTNFYYNGSAMGFALGGDPINQGSLTQGTADVGVSHGEQRLSWNTSVAGGAYEPMGYTQSPNFVMPGYRSGNNAGSTDAFYSSFTRYVLTANAGPVAPSAITAPAPAGLALGIIGIGSLLGCGGFRRRKAAPAA</sequence>
<dbReference type="AlphaFoldDB" id="A0A5C1AEZ8"/>
<name>A0A5C1AEZ8_9BACT</name>
<dbReference type="Proteomes" id="UP000324974">
    <property type="component" value="Chromosome"/>
</dbReference>
<reference evidence="3" key="1">
    <citation type="submission" date="2019-08" db="EMBL/GenBank/DDBJ databases">
        <title>Limnoglobus roseus gen. nov., sp. nov., a novel freshwater planctomycete with a giant genome from the family Gemmataceae.</title>
        <authorList>
            <person name="Kulichevskaya I.S."/>
            <person name="Naumoff D.G."/>
            <person name="Miroshnikov K."/>
            <person name="Ivanova A."/>
            <person name="Philippov D.A."/>
            <person name="Hakobyan A."/>
            <person name="Rijpstra I.C."/>
            <person name="Sinninghe Damste J.S."/>
            <person name="Liesack W."/>
            <person name="Dedysh S.N."/>
        </authorList>
    </citation>
    <scope>NUCLEOTIDE SEQUENCE [LARGE SCALE GENOMIC DNA]</scope>
    <source>
        <strain evidence="3">PX52</strain>
    </source>
</reference>
<gene>
    <name evidence="2" type="ORF">PX52LOC_02493</name>
</gene>
<keyword evidence="1" id="KW-0732">Signal</keyword>
<evidence type="ECO:0000256" key="1">
    <source>
        <dbReference type="SAM" id="SignalP"/>
    </source>
</evidence>
<keyword evidence="3" id="KW-1185">Reference proteome</keyword>
<dbReference type="EMBL" id="CP042425">
    <property type="protein sequence ID" value="QEL15568.1"/>
    <property type="molecule type" value="Genomic_DNA"/>
</dbReference>
<dbReference type="KEGG" id="lrs:PX52LOC_02493"/>
<accession>A0A5C1AEZ8</accession>
<protein>
    <recommendedName>
        <fullName evidence="4">PEP-CTERM sorting domain-containing protein</fullName>
    </recommendedName>
</protein>
<evidence type="ECO:0008006" key="4">
    <source>
        <dbReference type="Google" id="ProtNLM"/>
    </source>
</evidence>
<evidence type="ECO:0000313" key="3">
    <source>
        <dbReference type="Proteomes" id="UP000324974"/>
    </source>
</evidence>
<feature type="chain" id="PRO_5022760405" description="PEP-CTERM sorting domain-containing protein" evidence="1">
    <location>
        <begin position="24"/>
        <end position="246"/>
    </location>
</feature>
<feature type="signal peptide" evidence="1">
    <location>
        <begin position="1"/>
        <end position="23"/>
    </location>
</feature>